<name>A0AAV7S840_PLEWA</name>
<reference evidence="3" key="1">
    <citation type="journal article" date="2022" name="bioRxiv">
        <title>Sequencing and chromosome-scale assembly of the giantPleurodeles waltlgenome.</title>
        <authorList>
            <person name="Brown T."/>
            <person name="Elewa A."/>
            <person name="Iarovenko S."/>
            <person name="Subramanian E."/>
            <person name="Araus A.J."/>
            <person name="Petzold A."/>
            <person name="Susuki M."/>
            <person name="Suzuki K.-i.T."/>
            <person name="Hayashi T."/>
            <person name="Toyoda A."/>
            <person name="Oliveira C."/>
            <person name="Osipova E."/>
            <person name="Leigh N.D."/>
            <person name="Simon A."/>
            <person name="Yun M.H."/>
        </authorList>
    </citation>
    <scope>NUCLEOTIDE SEQUENCE</scope>
    <source>
        <strain evidence="3">20211129_DDA</strain>
        <tissue evidence="3">Liver</tissue>
    </source>
</reference>
<feature type="compositionally biased region" description="Polar residues" evidence="1">
    <location>
        <begin position="15"/>
        <end position="25"/>
    </location>
</feature>
<dbReference type="PANTHER" id="PTHR14256:SF5">
    <property type="entry name" value="NADH DEHYDROGENASE [UBIQUINONE] 1 ALPHA SUBCOMPLEX SUBUNIT 4-LIKE 2"/>
    <property type="match status" value="1"/>
</dbReference>
<evidence type="ECO:0000313" key="4">
    <source>
        <dbReference type="Proteomes" id="UP001066276"/>
    </source>
</evidence>
<dbReference type="Proteomes" id="UP001066276">
    <property type="component" value="Chromosome 4_2"/>
</dbReference>
<dbReference type="InterPro" id="IPR010530">
    <property type="entry name" value="B12D"/>
</dbReference>
<evidence type="ECO:0000256" key="2">
    <source>
        <dbReference type="SAM" id="Phobius"/>
    </source>
</evidence>
<dbReference type="EMBL" id="JANPWB010000008">
    <property type="protein sequence ID" value="KAJ1160337.1"/>
    <property type="molecule type" value="Genomic_DNA"/>
</dbReference>
<gene>
    <name evidence="3" type="ORF">NDU88_000839</name>
</gene>
<comment type="caution">
    <text evidence="3">The sequence shown here is derived from an EMBL/GenBank/DDBJ whole genome shotgun (WGS) entry which is preliminary data.</text>
</comment>
<dbReference type="Pfam" id="PF06522">
    <property type="entry name" value="B12D"/>
    <property type="match status" value="1"/>
</dbReference>
<proteinExistence type="predicted"/>
<keyword evidence="2" id="KW-0472">Membrane</keyword>
<keyword evidence="2" id="KW-0812">Transmembrane</keyword>
<feature type="compositionally biased region" description="Low complexity" evidence="1">
    <location>
        <begin position="63"/>
        <end position="73"/>
    </location>
</feature>
<evidence type="ECO:0000256" key="1">
    <source>
        <dbReference type="SAM" id="MobiDB-lite"/>
    </source>
</evidence>
<feature type="region of interest" description="Disordered" evidence="1">
    <location>
        <begin position="15"/>
        <end position="100"/>
    </location>
</feature>
<feature type="compositionally biased region" description="Basic and acidic residues" evidence="1">
    <location>
        <begin position="34"/>
        <end position="50"/>
    </location>
</feature>
<evidence type="ECO:0008006" key="5">
    <source>
        <dbReference type="Google" id="ProtNLM"/>
    </source>
</evidence>
<sequence length="165" mass="18313">MNRDLPCSTHYKITSAVTPRETSPVATRGLQAELRPEAIRTDSRQKETEARPALPPLEGGPGSALLLLILPSLRPETRGTHRKRREGPTPRSTANRGETMNIRQKLSALGRQMRRHPGLVPLIGFTGLGIGNAAIYLMRLTLFNPDISWIKKDNQEPWNNLGPNP</sequence>
<dbReference type="AlphaFoldDB" id="A0AAV7S840"/>
<keyword evidence="2" id="KW-1133">Transmembrane helix</keyword>
<protein>
    <recommendedName>
        <fullName evidence="5">NADH dehydrogenase [ubiquinone] 1 alpha subcomplex subunit 4-like 2</fullName>
    </recommendedName>
</protein>
<feature type="compositionally biased region" description="Polar residues" evidence="1">
    <location>
        <begin position="90"/>
        <end position="100"/>
    </location>
</feature>
<dbReference type="PANTHER" id="PTHR14256">
    <property type="entry name" value="NADH-UBIQUINONE OXIDOREDUCTASE MLRQ SUBUNIT"/>
    <property type="match status" value="1"/>
</dbReference>
<accession>A0AAV7S840</accession>
<evidence type="ECO:0000313" key="3">
    <source>
        <dbReference type="EMBL" id="KAJ1160337.1"/>
    </source>
</evidence>
<feature type="transmembrane region" description="Helical" evidence="2">
    <location>
        <begin position="119"/>
        <end position="138"/>
    </location>
</feature>
<keyword evidence="4" id="KW-1185">Reference proteome</keyword>
<organism evidence="3 4">
    <name type="scientific">Pleurodeles waltl</name>
    <name type="common">Iberian ribbed newt</name>
    <dbReference type="NCBI Taxonomy" id="8319"/>
    <lineage>
        <taxon>Eukaryota</taxon>
        <taxon>Metazoa</taxon>
        <taxon>Chordata</taxon>
        <taxon>Craniata</taxon>
        <taxon>Vertebrata</taxon>
        <taxon>Euteleostomi</taxon>
        <taxon>Amphibia</taxon>
        <taxon>Batrachia</taxon>
        <taxon>Caudata</taxon>
        <taxon>Salamandroidea</taxon>
        <taxon>Salamandridae</taxon>
        <taxon>Pleurodelinae</taxon>
        <taxon>Pleurodeles</taxon>
    </lineage>
</organism>